<gene>
    <name evidence="4" type="ORF">QQ020_27315</name>
</gene>
<dbReference type="InterPro" id="IPR050745">
    <property type="entry name" value="Multifunctional_regulatory"/>
</dbReference>
<evidence type="ECO:0000313" key="4">
    <source>
        <dbReference type="EMBL" id="MDN5215818.1"/>
    </source>
</evidence>
<dbReference type="PANTHER" id="PTHR24189">
    <property type="entry name" value="MYOTROPHIN"/>
    <property type="match status" value="1"/>
</dbReference>
<dbReference type="Gene3D" id="1.25.40.20">
    <property type="entry name" value="Ankyrin repeat-containing domain"/>
    <property type="match status" value="1"/>
</dbReference>
<dbReference type="Proteomes" id="UP001172083">
    <property type="component" value="Unassembled WGS sequence"/>
</dbReference>
<dbReference type="InterPro" id="IPR002110">
    <property type="entry name" value="Ankyrin_rpt"/>
</dbReference>
<name>A0ABT8LDG5_9BACT</name>
<dbReference type="EMBL" id="JAUJEB010000007">
    <property type="protein sequence ID" value="MDN5215818.1"/>
    <property type="molecule type" value="Genomic_DNA"/>
</dbReference>
<keyword evidence="5" id="KW-1185">Reference proteome</keyword>
<accession>A0ABT8LDG5</accession>
<evidence type="ECO:0000256" key="2">
    <source>
        <dbReference type="ARBA" id="ARBA00023043"/>
    </source>
</evidence>
<feature type="repeat" description="ANK" evidence="3">
    <location>
        <begin position="287"/>
        <end position="319"/>
    </location>
</feature>
<evidence type="ECO:0000256" key="1">
    <source>
        <dbReference type="ARBA" id="ARBA00022737"/>
    </source>
</evidence>
<reference evidence="4" key="1">
    <citation type="submission" date="2023-06" db="EMBL/GenBank/DDBJ databases">
        <title>Genomic of Agaribacillus aureum.</title>
        <authorList>
            <person name="Wang G."/>
        </authorList>
    </citation>
    <scope>NUCLEOTIDE SEQUENCE</scope>
    <source>
        <strain evidence="4">BMA12</strain>
    </source>
</reference>
<evidence type="ECO:0008006" key="6">
    <source>
        <dbReference type="Google" id="ProtNLM"/>
    </source>
</evidence>
<sequence length="413" mass="47562">MSYQRSIQVNAPLKFYKKEAKKLLKQYLESNPEALEFFNDFHPQKTSIKEPKLSDAQLVIARHYRQKTWAHLLKTVESNKQFKLLEKAFQSRNKKGISRLLTKYDILFERLLLRTAVLYGDIHLVKFLYELGARDIQDALGQSIYTCSKEITDFLVSKGGDMEGNDRYGLLGSSACELLNPDSLKFTLSYRRQPVPEYVLFRYFMILVGTYMRNPKGKHQCIEVLIDRGLQLEDTPIMAFHQGRIDLLEKHLSHEPQLINRRFSLKEIFCKPFFDDHTDGLHLTPLEGTTLLHLAIEYDEREIMKWLVENGADVNVASMIGEDGFGGHTPLFHTTVTFIPEDTSKAAFLLENGANPNYRCSIKKQLKYTGKRHMADVNEYRDVTPISYAGQWLDEQTISVETLALLRKNGGVA</sequence>
<proteinExistence type="predicted"/>
<dbReference type="SUPFAM" id="SSF48403">
    <property type="entry name" value="Ankyrin repeat"/>
    <property type="match status" value="1"/>
</dbReference>
<dbReference type="PROSITE" id="PS50088">
    <property type="entry name" value="ANK_REPEAT"/>
    <property type="match status" value="1"/>
</dbReference>
<protein>
    <recommendedName>
        <fullName evidence="6">Ankyrin repeat protein</fullName>
    </recommendedName>
</protein>
<dbReference type="Pfam" id="PF12796">
    <property type="entry name" value="Ank_2"/>
    <property type="match status" value="1"/>
</dbReference>
<dbReference type="PROSITE" id="PS50297">
    <property type="entry name" value="ANK_REP_REGION"/>
    <property type="match status" value="1"/>
</dbReference>
<dbReference type="RefSeq" id="WP_346761155.1">
    <property type="nucleotide sequence ID" value="NZ_JAUJEB010000007.1"/>
</dbReference>
<evidence type="ECO:0000256" key="3">
    <source>
        <dbReference type="PROSITE-ProRule" id="PRU00023"/>
    </source>
</evidence>
<comment type="caution">
    <text evidence="4">The sequence shown here is derived from an EMBL/GenBank/DDBJ whole genome shotgun (WGS) entry which is preliminary data.</text>
</comment>
<keyword evidence="2 3" id="KW-0040">ANK repeat</keyword>
<dbReference type="PANTHER" id="PTHR24189:SF50">
    <property type="entry name" value="ANKYRIN REPEAT AND SOCS BOX PROTEIN 2"/>
    <property type="match status" value="1"/>
</dbReference>
<dbReference type="SMART" id="SM00248">
    <property type="entry name" value="ANK"/>
    <property type="match status" value="4"/>
</dbReference>
<evidence type="ECO:0000313" key="5">
    <source>
        <dbReference type="Proteomes" id="UP001172083"/>
    </source>
</evidence>
<dbReference type="InterPro" id="IPR036770">
    <property type="entry name" value="Ankyrin_rpt-contain_sf"/>
</dbReference>
<keyword evidence="1" id="KW-0677">Repeat</keyword>
<organism evidence="4 5">
    <name type="scientific">Agaribacillus aureus</name>
    <dbReference type="NCBI Taxonomy" id="3051825"/>
    <lineage>
        <taxon>Bacteria</taxon>
        <taxon>Pseudomonadati</taxon>
        <taxon>Bacteroidota</taxon>
        <taxon>Cytophagia</taxon>
        <taxon>Cytophagales</taxon>
        <taxon>Splendidivirgaceae</taxon>
        <taxon>Agaribacillus</taxon>
    </lineage>
</organism>